<dbReference type="Proteomes" id="UP001364224">
    <property type="component" value="Unassembled WGS sequence"/>
</dbReference>
<sequence>MTNASSPAAGDGAERHLLHGNLLFGRFDLLVSQLQAA</sequence>
<evidence type="ECO:0000313" key="1">
    <source>
        <dbReference type="EMBL" id="MEH2553213.1"/>
    </source>
</evidence>
<protein>
    <recommendedName>
        <fullName evidence="3">MarR family transcriptional regulator</fullName>
    </recommendedName>
</protein>
<name>A0ABU8B3V4_9BRAD</name>
<keyword evidence="2" id="KW-1185">Reference proteome</keyword>
<comment type="caution">
    <text evidence="1">The sequence shown here is derived from an EMBL/GenBank/DDBJ whole genome shotgun (WGS) entry which is preliminary data.</text>
</comment>
<organism evidence="1 2">
    <name type="scientific">Bradyrhizobium algeriense</name>
    <dbReference type="NCBI Taxonomy" id="634784"/>
    <lineage>
        <taxon>Bacteria</taxon>
        <taxon>Pseudomonadati</taxon>
        <taxon>Pseudomonadota</taxon>
        <taxon>Alphaproteobacteria</taxon>
        <taxon>Hyphomicrobiales</taxon>
        <taxon>Nitrobacteraceae</taxon>
        <taxon>Bradyrhizobium</taxon>
    </lineage>
</organism>
<evidence type="ECO:0008006" key="3">
    <source>
        <dbReference type="Google" id="ProtNLM"/>
    </source>
</evidence>
<dbReference type="EMBL" id="JAZHRV010000001">
    <property type="protein sequence ID" value="MEH2553213.1"/>
    <property type="molecule type" value="Genomic_DNA"/>
</dbReference>
<proteinExistence type="predicted"/>
<gene>
    <name evidence="1" type="ORF">V1286_000742</name>
</gene>
<accession>A0ABU8B3V4</accession>
<reference evidence="1 2" key="1">
    <citation type="submission" date="2024-02" db="EMBL/GenBank/DDBJ databases">
        <title>Adaptive strategies in a cosmopolitan and abundant soil bacterium.</title>
        <authorList>
            <person name="Carini P."/>
        </authorList>
    </citation>
    <scope>NUCLEOTIDE SEQUENCE [LARGE SCALE GENOMIC DNA]</scope>
    <source>
        <strain evidence="1 2">AZCC 1608</strain>
    </source>
</reference>
<evidence type="ECO:0000313" key="2">
    <source>
        <dbReference type="Proteomes" id="UP001364224"/>
    </source>
</evidence>